<sequence length="401" mass="41799">MRRLAVAVSCAAVLATSACSFQGLNSLPVPGAQGTGDGSFRVTALIPNAANLVQNAPVLMNDATVGSVGAITVRDWKALVTLRLNKGTRIPVGSHVMVGITSVLGSLNLQVVQPDSPTQGFMRDGQEIPASQCPTQDNIAAPTTAAPVADITSAQQVAQCTYPTVEQVLSSLSVVLNGGGLSQIGDVIHELNATLGGRQDTIRELIPRLTTLVTDLDRQRGNIVRAVEGLDRLSSSFNAQSDTIDRALADGPRILKVLVDQRVHLTDTLASVGRLSRNTDDILKANGDDLTTIVKNLVPVLDQLQASGKSLTQSLNILVTFPFAESVIPKIVKGDYVNAVINLDLTNGRLSRGAFASIGAAAPSAVYGPEAVLGSPAGAAKRGANPFTAPLREDAPEVKGR</sequence>
<feature type="region of interest" description="Disordered" evidence="1">
    <location>
        <begin position="378"/>
        <end position="401"/>
    </location>
</feature>
<evidence type="ECO:0000256" key="2">
    <source>
        <dbReference type="SAM" id="SignalP"/>
    </source>
</evidence>
<dbReference type="Pfam" id="PF02470">
    <property type="entry name" value="MlaD"/>
    <property type="match status" value="1"/>
</dbReference>
<protein>
    <submittedName>
        <fullName evidence="5">MCE family protein</fullName>
    </submittedName>
</protein>
<proteinExistence type="predicted"/>
<evidence type="ECO:0000313" key="5">
    <source>
        <dbReference type="EMBL" id="WUM21918.1"/>
    </source>
</evidence>
<dbReference type="InterPro" id="IPR024516">
    <property type="entry name" value="Mce_C"/>
</dbReference>
<gene>
    <name evidence="5" type="ORF">OG579_09190</name>
</gene>
<dbReference type="InterPro" id="IPR003399">
    <property type="entry name" value="Mce/MlaD"/>
</dbReference>
<feature type="chain" id="PRO_5043469426" evidence="2">
    <location>
        <begin position="21"/>
        <end position="401"/>
    </location>
</feature>
<evidence type="ECO:0000259" key="3">
    <source>
        <dbReference type="Pfam" id="PF02470"/>
    </source>
</evidence>
<dbReference type="GO" id="GO:0005576">
    <property type="term" value="C:extracellular region"/>
    <property type="evidence" value="ECO:0007669"/>
    <property type="project" value="TreeGrafter"/>
</dbReference>
<dbReference type="InterPro" id="IPR052336">
    <property type="entry name" value="MlaD_Phospholipid_Transporter"/>
</dbReference>
<dbReference type="KEGG" id="whr:OG579_09190"/>
<organism evidence="5 6">
    <name type="scientific">Williamsia herbipolensis</name>
    <dbReference type="NCBI Taxonomy" id="1603258"/>
    <lineage>
        <taxon>Bacteria</taxon>
        <taxon>Bacillati</taxon>
        <taxon>Actinomycetota</taxon>
        <taxon>Actinomycetes</taxon>
        <taxon>Mycobacteriales</taxon>
        <taxon>Nocardiaceae</taxon>
        <taxon>Williamsia</taxon>
    </lineage>
</organism>
<dbReference type="AlphaFoldDB" id="A0AAU4K711"/>
<evidence type="ECO:0000259" key="4">
    <source>
        <dbReference type="Pfam" id="PF11887"/>
    </source>
</evidence>
<evidence type="ECO:0000256" key="1">
    <source>
        <dbReference type="SAM" id="MobiDB-lite"/>
    </source>
</evidence>
<dbReference type="PROSITE" id="PS51257">
    <property type="entry name" value="PROKAR_LIPOPROTEIN"/>
    <property type="match status" value="1"/>
</dbReference>
<name>A0AAU4K711_9NOCA</name>
<accession>A0AAU4K711</accession>
<dbReference type="EMBL" id="CP108021">
    <property type="protein sequence ID" value="WUM21918.1"/>
    <property type="molecule type" value="Genomic_DNA"/>
</dbReference>
<dbReference type="Proteomes" id="UP001432128">
    <property type="component" value="Chromosome"/>
</dbReference>
<feature type="domain" description="Mce/MlaD" evidence="3">
    <location>
        <begin position="41"/>
        <end position="112"/>
    </location>
</feature>
<feature type="compositionally biased region" description="Basic and acidic residues" evidence="1">
    <location>
        <begin position="391"/>
        <end position="401"/>
    </location>
</feature>
<keyword evidence="6" id="KW-1185">Reference proteome</keyword>
<dbReference type="Pfam" id="PF11887">
    <property type="entry name" value="Mce4_CUP1"/>
    <property type="match status" value="1"/>
</dbReference>
<keyword evidence="2" id="KW-0732">Signal</keyword>
<feature type="signal peptide" evidence="2">
    <location>
        <begin position="1"/>
        <end position="20"/>
    </location>
</feature>
<dbReference type="PANTHER" id="PTHR33371">
    <property type="entry name" value="INTERMEMBRANE PHOSPHOLIPID TRANSPORT SYSTEM BINDING PROTEIN MLAD-RELATED"/>
    <property type="match status" value="1"/>
</dbReference>
<feature type="domain" description="Mammalian cell entry C-terminal" evidence="4">
    <location>
        <begin position="166"/>
        <end position="311"/>
    </location>
</feature>
<evidence type="ECO:0000313" key="6">
    <source>
        <dbReference type="Proteomes" id="UP001432128"/>
    </source>
</evidence>
<dbReference type="PANTHER" id="PTHR33371:SF15">
    <property type="entry name" value="LIPOPROTEIN LPRN"/>
    <property type="match status" value="1"/>
</dbReference>
<reference evidence="5 6" key="1">
    <citation type="submission" date="2022-10" db="EMBL/GenBank/DDBJ databases">
        <title>The complete genomes of actinobacterial strains from the NBC collection.</title>
        <authorList>
            <person name="Joergensen T.S."/>
            <person name="Alvarez Arevalo M."/>
            <person name="Sterndorff E.B."/>
            <person name="Faurdal D."/>
            <person name="Vuksanovic O."/>
            <person name="Mourched A.-S."/>
            <person name="Charusanti P."/>
            <person name="Shaw S."/>
            <person name="Blin K."/>
            <person name="Weber T."/>
        </authorList>
    </citation>
    <scope>NUCLEOTIDE SEQUENCE [LARGE SCALE GENOMIC DNA]</scope>
    <source>
        <strain evidence="5 6">NBC_00319</strain>
    </source>
</reference>
<dbReference type="RefSeq" id="WP_328858880.1">
    <property type="nucleotide sequence ID" value="NZ_CP108021.1"/>
</dbReference>